<dbReference type="RefSeq" id="WP_309488741.1">
    <property type="nucleotide sequence ID" value="NZ_JAENIG010000002.1"/>
</dbReference>
<evidence type="ECO:0000313" key="2">
    <source>
        <dbReference type="EMBL" id="MBK1854135.1"/>
    </source>
</evidence>
<feature type="region of interest" description="Disordered" evidence="1">
    <location>
        <begin position="437"/>
        <end position="459"/>
    </location>
</feature>
<name>A0AAE2S9Y5_9BACT</name>
<gene>
    <name evidence="2" type="ORF">JIN83_04155</name>
</gene>
<accession>A0AAE2S9Y5</accession>
<proteinExistence type="predicted"/>
<keyword evidence="3" id="KW-1185">Reference proteome</keyword>
<protein>
    <submittedName>
        <fullName evidence="2">Uncharacterized protein</fullName>
    </submittedName>
</protein>
<feature type="compositionally biased region" description="Low complexity" evidence="1">
    <location>
        <begin position="39"/>
        <end position="57"/>
    </location>
</feature>
<dbReference type="EMBL" id="JAENIG010000002">
    <property type="protein sequence ID" value="MBK1854135.1"/>
    <property type="molecule type" value="Genomic_DNA"/>
</dbReference>
<dbReference type="Proteomes" id="UP000634206">
    <property type="component" value="Unassembled WGS sequence"/>
</dbReference>
<comment type="caution">
    <text evidence="2">The sequence shown here is derived from an EMBL/GenBank/DDBJ whole genome shotgun (WGS) entry which is preliminary data.</text>
</comment>
<sequence length="459" mass="48354">MKATVLGPVAALVIGGAAGFLAGKNTAPGMDADKDIPADARSAARRAASASSGGAASRGDRVKSVKDALATRGQSARTQALLDFYASLDPSQFADEAKKLEDLPWSERIMAGYLLFARWGEEDPTAAMAYTKTMGMAGNFVRGTVMQSWAAKYPEDAAKYYTDNPAEFRMAGMMRGGGGRGGSTAGVIAAEWARQDSDSAMAWATSLDGRDQRDAVRSIVSEAAKEDPAEAAAMLSSIDDADAKKDAQNTIAREWGKSNWGEAQAWIATLPADQQSDALSRALRGLAEADPEAAAANITAIPEGEDRDAAVEDIAREWGRQDPSAAASWLLANGSADAQEDGIGRVVSSWVTQDSEAAYAFVNEQPAGEVRDEAVSSYVRANMGGDVQQNLQLAESITNDRDRARTVGMTAMMWARSDKEAATEYIENTSALSDEARARVLQMSQGGGRGGRGGGGRGR</sequence>
<organism evidence="2 3">
    <name type="scientific">Oceaniferula flava</name>
    <dbReference type="NCBI Taxonomy" id="2800421"/>
    <lineage>
        <taxon>Bacteria</taxon>
        <taxon>Pseudomonadati</taxon>
        <taxon>Verrucomicrobiota</taxon>
        <taxon>Verrucomicrobiia</taxon>
        <taxon>Verrucomicrobiales</taxon>
        <taxon>Verrucomicrobiaceae</taxon>
        <taxon>Oceaniferula</taxon>
    </lineage>
</organism>
<evidence type="ECO:0000313" key="3">
    <source>
        <dbReference type="Proteomes" id="UP000634206"/>
    </source>
</evidence>
<evidence type="ECO:0000256" key="1">
    <source>
        <dbReference type="SAM" id="MobiDB-lite"/>
    </source>
</evidence>
<feature type="region of interest" description="Disordered" evidence="1">
    <location>
        <begin position="32"/>
        <end position="62"/>
    </location>
</feature>
<reference evidence="2" key="1">
    <citation type="submission" date="2021-01" db="EMBL/GenBank/DDBJ databases">
        <title>Modified the classification status of verrucomicrobia.</title>
        <authorList>
            <person name="Feng X."/>
        </authorList>
    </citation>
    <scope>NUCLEOTIDE SEQUENCE</scope>
    <source>
        <strain evidence="2">5K15</strain>
    </source>
</reference>
<dbReference type="AlphaFoldDB" id="A0AAE2S9Y5"/>
<feature type="compositionally biased region" description="Gly residues" evidence="1">
    <location>
        <begin position="445"/>
        <end position="459"/>
    </location>
</feature>